<keyword evidence="3" id="KW-0255">Endonuclease</keyword>
<reference evidence="7" key="1">
    <citation type="submission" date="2009-10" db="EMBL/GenBank/DDBJ databases">
        <title>Diversity of trophic interactions inside an arsenic-rich microbial ecosystem.</title>
        <authorList>
            <person name="Bertin P.N."/>
            <person name="Heinrich-Salmeron A."/>
            <person name="Pelletier E."/>
            <person name="Goulhen-Chollet F."/>
            <person name="Arsene-Ploetze F."/>
            <person name="Gallien S."/>
            <person name="Calteau A."/>
            <person name="Vallenet D."/>
            <person name="Casiot C."/>
            <person name="Chane-Woon-Ming B."/>
            <person name="Giloteaux L."/>
            <person name="Barakat M."/>
            <person name="Bonnefoy V."/>
            <person name="Bruneel O."/>
            <person name="Chandler M."/>
            <person name="Cleiss J."/>
            <person name="Duran R."/>
            <person name="Elbaz-Poulichet F."/>
            <person name="Fonknechten N."/>
            <person name="Lauga B."/>
            <person name="Mornico D."/>
            <person name="Ortet P."/>
            <person name="Schaeffer C."/>
            <person name="Siguier P."/>
            <person name="Alexander Thil Smith A."/>
            <person name="Van Dorsselaer A."/>
            <person name="Weissenbach J."/>
            <person name="Medigue C."/>
            <person name="Le Paslier D."/>
        </authorList>
    </citation>
    <scope>NUCLEOTIDE SEQUENCE</scope>
</reference>
<protein>
    <recommendedName>
        <fullName evidence="8">YcfA-like protein</fullName>
    </recommendedName>
</protein>
<keyword evidence="5" id="KW-0694">RNA-binding</keyword>
<evidence type="ECO:0000256" key="1">
    <source>
        <dbReference type="ARBA" id="ARBA00022649"/>
    </source>
</evidence>
<evidence type="ECO:0000256" key="3">
    <source>
        <dbReference type="ARBA" id="ARBA00022759"/>
    </source>
</evidence>
<organism evidence="7">
    <name type="scientific">mine drainage metagenome</name>
    <dbReference type="NCBI Taxonomy" id="410659"/>
    <lineage>
        <taxon>unclassified sequences</taxon>
        <taxon>metagenomes</taxon>
        <taxon>ecological metagenomes</taxon>
    </lineage>
</organism>
<dbReference type="GO" id="GO:0003729">
    <property type="term" value="F:mRNA binding"/>
    <property type="evidence" value="ECO:0007669"/>
    <property type="project" value="InterPro"/>
</dbReference>
<comment type="caution">
    <text evidence="7">The sequence shown here is derived from an EMBL/GenBank/DDBJ whole genome shotgun (WGS) entry which is preliminary data.</text>
</comment>
<accession>E6PND5</accession>
<evidence type="ECO:0000313" key="7">
    <source>
        <dbReference type="EMBL" id="CBH96437.1"/>
    </source>
</evidence>
<evidence type="ECO:0000256" key="5">
    <source>
        <dbReference type="ARBA" id="ARBA00022884"/>
    </source>
</evidence>
<evidence type="ECO:0008006" key="8">
    <source>
        <dbReference type="Google" id="ProtNLM"/>
    </source>
</evidence>
<keyword evidence="2" id="KW-0540">Nuclease</keyword>
<dbReference type="InterPro" id="IPR012933">
    <property type="entry name" value="HicA_mRNA_interferase"/>
</dbReference>
<evidence type="ECO:0000256" key="6">
    <source>
        <dbReference type="ARBA" id="ARBA00023016"/>
    </source>
</evidence>
<proteinExistence type="predicted"/>
<keyword evidence="1" id="KW-1277">Toxin-antitoxin system</keyword>
<dbReference type="SUPFAM" id="SSF54786">
    <property type="entry name" value="YcfA/nrd intein domain"/>
    <property type="match status" value="1"/>
</dbReference>
<dbReference type="Pfam" id="PF07927">
    <property type="entry name" value="HicA_toxin"/>
    <property type="match status" value="1"/>
</dbReference>
<evidence type="ECO:0000256" key="2">
    <source>
        <dbReference type="ARBA" id="ARBA00022722"/>
    </source>
</evidence>
<dbReference type="EMBL" id="CABM01000027">
    <property type="protein sequence ID" value="CBH96437.1"/>
    <property type="molecule type" value="Genomic_DNA"/>
</dbReference>
<sequence length="80" mass="9001">MRLPRDLSGSDLVKRLDRLGYRVTRQTGSHMRLTSTARGEHHITVPRHDPLRIGTLAAVLDAVAVHHGLSRDALLERLFN</sequence>
<dbReference type="InterPro" id="IPR038570">
    <property type="entry name" value="HicA_sf"/>
</dbReference>
<evidence type="ECO:0000256" key="4">
    <source>
        <dbReference type="ARBA" id="ARBA00022801"/>
    </source>
</evidence>
<name>E6PND5_9ZZZZ</name>
<dbReference type="AlphaFoldDB" id="E6PND5"/>
<dbReference type="GO" id="GO:0004519">
    <property type="term" value="F:endonuclease activity"/>
    <property type="evidence" value="ECO:0007669"/>
    <property type="project" value="UniProtKB-KW"/>
</dbReference>
<keyword evidence="4" id="KW-0378">Hydrolase</keyword>
<dbReference type="Gene3D" id="3.30.920.30">
    <property type="entry name" value="Hypothetical protein"/>
    <property type="match status" value="1"/>
</dbReference>
<gene>
    <name evidence="7" type="ORF">CARN2_1295</name>
</gene>
<dbReference type="GO" id="GO:0016787">
    <property type="term" value="F:hydrolase activity"/>
    <property type="evidence" value="ECO:0007669"/>
    <property type="project" value="UniProtKB-KW"/>
</dbReference>
<keyword evidence="6" id="KW-0346">Stress response</keyword>